<feature type="domain" description="ABC transmembrane type-1" evidence="8">
    <location>
        <begin position="76"/>
        <end position="289"/>
    </location>
</feature>
<feature type="transmembrane region" description="Helical" evidence="7">
    <location>
        <begin position="107"/>
        <end position="127"/>
    </location>
</feature>
<evidence type="ECO:0000256" key="1">
    <source>
        <dbReference type="ARBA" id="ARBA00004651"/>
    </source>
</evidence>
<feature type="transmembrane region" description="Helical" evidence="7">
    <location>
        <begin position="265"/>
        <end position="288"/>
    </location>
</feature>
<dbReference type="OrthoDB" id="7939379at2"/>
<dbReference type="GO" id="GO:0055085">
    <property type="term" value="P:transmembrane transport"/>
    <property type="evidence" value="ECO:0007669"/>
    <property type="project" value="InterPro"/>
</dbReference>
<reference evidence="9 10" key="1">
    <citation type="submission" date="2019-06" db="EMBL/GenBank/DDBJ databases">
        <authorList>
            <person name="Li M."/>
        </authorList>
    </citation>
    <scope>NUCLEOTIDE SEQUENCE [LARGE SCALE GENOMIC DNA]</scope>
    <source>
        <strain evidence="9 10">BGMRC6574</strain>
    </source>
</reference>
<dbReference type="PROSITE" id="PS50928">
    <property type="entry name" value="ABC_TM1"/>
    <property type="match status" value="1"/>
</dbReference>
<dbReference type="AlphaFoldDB" id="A0A506UEW3"/>
<evidence type="ECO:0000259" key="8">
    <source>
        <dbReference type="PROSITE" id="PS50928"/>
    </source>
</evidence>
<feature type="transmembrane region" description="Helical" evidence="7">
    <location>
        <begin position="163"/>
        <end position="189"/>
    </location>
</feature>
<evidence type="ECO:0000313" key="10">
    <source>
        <dbReference type="Proteomes" id="UP000320314"/>
    </source>
</evidence>
<dbReference type="Pfam" id="PF00528">
    <property type="entry name" value="BPD_transp_1"/>
    <property type="match status" value="1"/>
</dbReference>
<protein>
    <submittedName>
        <fullName evidence="9">Sugar ABC transporter permease</fullName>
    </submittedName>
</protein>
<evidence type="ECO:0000256" key="4">
    <source>
        <dbReference type="ARBA" id="ARBA00022692"/>
    </source>
</evidence>
<keyword evidence="3" id="KW-1003">Cell membrane</keyword>
<feature type="transmembrane region" description="Helical" evidence="7">
    <location>
        <begin position="80"/>
        <end position="100"/>
    </location>
</feature>
<keyword evidence="6 7" id="KW-0472">Membrane</keyword>
<keyword evidence="10" id="KW-1185">Reference proteome</keyword>
<dbReference type="EMBL" id="VHLH01000007">
    <property type="protein sequence ID" value="TPW30307.1"/>
    <property type="molecule type" value="Genomic_DNA"/>
</dbReference>
<feature type="transmembrane region" description="Helical" evidence="7">
    <location>
        <begin position="21"/>
        <end position="45"/>
    </location>
</feature>
<dbReference type="Proteomes" id="UP000320314">
    <property type="component" value="Unassembled WGS sequence"/>
</dbReference>
<dbReference type="PANTHER" id="PTHR30193">
    <property type="entry name" value="ABC TRANSPORTER PERMEASE PROTEIN"/>
    <property type="match status" value="1"/>
</dbReference>
<evidence type="ECO:0000256" key="7">
    <source>
        <dbReference type="RuleBase" id="RU363032"/>
    </source>
</evidence>
<dbReference type="InterPro" id="IPR051393">
    <property type="entry name" value="ABC_transporter_permease"/>
</dbReference>
<keyword evidence="2 7" id="KW-0813">Transport</keyword>
<evidence type="ECO:0000256" key="6">
    <source>
        <dbReference type="ARBA" id="ARBA00023136"/>
    </source>
</evidence>
<evidence type="ECO:0000256" key="5">
    <source>
        <dbReference type="ARBA" id="ARBA00022989"/>
    </source>
</evidence>
<dbReference type="GO" id="GO:0005886">
    <property type="term" value="C:plasma membrane"/>
    <property type="evidence" value="ECO:0007669"/>
    <property type="project" value="UniProtKB-SubCell"/>
</dbReference>
<proteinExistence type="inferred from homology"/>
<evidence type="ECO:0000256" key="3">
    <source>
        <dbReference type="ARBA" id="ARBA00022475"/>
    </source>
</evidence>
<keyword evidence="4 7" id="KW-0812">Transmembrane</keyword>
<dbReference type="InterPro" id="IPR000515">
    <property type="entry name" value="MetI-like"/>
</dbReference>
<name>A0A506UEW3_9HYPH</name>
<dbReference type="InterPro" id="IPR035906">
    <property type="entry name" value="MetI-like_sf"/>
</dbReference>
<evidence type="ECO:0000256" key="2">
    <source>
        <dbReference type="ARBA" id="ARBA00022448"/>
    </source>
</evidence>
<dbReference type="Gene3D" id="1.10.3720.10">
    <property type="entry name" value="MetI-like"/>
    <property type="match status" value="1"/>
</dbReference>
<comment type="caution">
    <text evidence="9">The sequence shown here is derived from an EMBL/GenBank/DDBJ whole genome shotgun (WGS) entry which is preliminary data.</text>
</comment>
<dbReference type="CDD" id="cd06261">
    <property type="entry name" value="TM_PBP2"/>
    <property type="match status" value="1"/>
</dbReference>
<dbReference type="PANTHER" id="PTHR30193:SF37">
    <property type="entry name" value="INNER MEMBRANE ABC TRANSPORTER PERMEASE PROTEIN YCJO"/>
    <property type="match status" value="1"/>
</dbReference>
<comment type="subcellular location">
    <subcellularLocation>
        <location evidence="1 7">Cell membrane</location>
        <topology evidence="1 7">Multi-pass membrane protein</topology>
    </subcellularLocation>
</comment>
<gene>
    <name evidence="9" type="ORF">FJU11_05720</name>
</gene>
<sequence>MRTGRRVNATERQRRRVGTALALPAGTLLAVLLLLPSIGVLSFSLTDYQFGMPGFDWVGLANYAKLFTDPDIRRSLFNTLLYVVMVAPLSIFAALALAILIEGEGRLGSVFQTIYFLPITATLVAMATAWEVALHPTFGMVNAALSAFGFAKVRFLSDPDTALATLAVIGVWKILGYNTLLFLAGLATIDRDLYEAAAIDGADGGWGRFTLVTWPQLAPVTLFVTVITLIRCFSEFETVAVLTNGGPSGATDMILFTLYQQAFRYFDIGVASALAVAFLLFVALLSIVQVSLFERGGAA</sequence>
<dbReference type="SUPFAM" id="SSF161098">
    <property type="entry name" value="MetI-like"/>
    <property type="match status" value="1"/>
</dbReference>
<accession>A0A506UEW3</accession>
<organism evidence="9 10">
    <name type="scientific">Pararhizobium mangrovi</name>
    <dbReference type="NCBI Taxonomy" id="2590452"/>
    <lineage>
        <taxon>Bacteria</taxon>
        <taxon>Pseudomonadati</taxon>
        <taxon>Pseudomonadota</taxon>
        <taxon>Alphaproteobacteria</taxon>
        <taxon>Hyphomicrobiales</taxon>
        <taxon>Rhizobiaceae</taxon>
        <taxon>Rhizobium/Agrobacterium group</taxon>
        <taxon>Pararhizobium</taxon>
    </lineage>
</organism>
<comment type="similarity">
    <text evidence="7">Belongs to the binding-protein-dependent transport system permease family.</text>
</comment>
<keyword evidence="5 7" id="KW-1133">Transmembrane helix</keyword>
<evidence type="ECO:0000313" key="9">
    <source>
        <dbReference type="EMBL" id="TPW30307.1"/>
    </source>
</evidence>